<organism evidence="2 3">
    <name type="scientific">Geomonas terrae</name>
    <dbReference type="NCBI Taxonomy" id="2562681"/>
    <lineage>
        <taxon>Bacteria</taxon>
        <taxon>Pseudomonadati</taxon>
        <taxon>Thermodesulfobacteriota</taxon>
        <taxon>Desulfuromonadia</taxon>
        <taxon>Geobacterales</taxon>
        <taxon>Geobacteraceae</taxon>
        <taxon>Geomonas</taxon>
    </lineage>
</organism>
<dbReference type="Proteomes" id="UP000306416">
    <property type="component" value="Unassembled WGS sequence"/>
</dbReference>
<protein>
    <recommendedName>
        <fullName evidence="4">DUF5666 domain-containing protein</fullName>
    </recommendedName>
</protein>
<keyword evidence="3" id="KW-1185">Reference proteome</keyword>
<evidence type="ECO:0008006" key="4">
    <source>
        <dbReference type="Google" id="ProtNLM"/>
    </source>
</evidence>
<accession>A0A4S1CJR8</accession>
<reference evidence="2 3" key="1">
    <citation type="submission" date="2019-04" db="EMBL/GenBank/DDBJ databases">
        <title>Geobacter oryzae sp. nov., ferric-reducing bacteria isolated from paddy soil.</title>
        <authorList>
            <person name="Xu Z."/>
            <person name="Masuda Y."/>
            <person name="Itoh H."/>
            <person name="Senoo K."/>
        </authorList>
    </citation>
    <scope>NUCLEOTIDE SEQUENCE [LARGE SCALE GENOMIC DNA]</scope>
    <source>
        <strain evidence="2 3">Red111</strain>
    </source>
</reference>
<feature type="chain" id="PRO_5020404813" description="DUF5666 domain-containing protein" evidence="1">
    <location>
        <begin position="28"/>
        <end position="109"/>
    </location>
</feature>
<proteinExistence type="predicted"/>
<evidence type="ECO:0000256" key="1">
    <source>
        <dbReference type="SAM" id="SignalP"/>
    </source>
</evidence>
<evidence type="ECO:0000313" key="2">
    <source>
        <dbReference type="EMBL" id="TGU73909.1"/>
    </source>
</evidence>
<dbReference type="EMBL" id="SRSC01000001">
    <property type="protein sequence ID" value="TGU73909.1"/>
    <property type="molecule type" value="Genomic_DNA"/>
</dbReference>
<dbReference type="RefSeq" id="WP_135868256.1">
    <property type="nucleotide sequence ID" value="NZ_SRSC01000001.1"/>
</dbReference>
<keyword evidence="1" id="KW-0732">Signal</keyword>
<name>A0A4S1CJR8_9BACT</name>
<evidence type="ECO:0000313" key="3">
    <source>
        <dbReference type="Proteomes" id="UP000306416"/>
    </source>
</evidence>
<gene>
    <name evidence="2" type="ORF">E4633_00085</name>
</gene>
<sequence length="109" mass="11685">MKKAVSVMVLVAVAALSILCFGSVASAGEEIKMVGVITKIEIAGADAKTATATLKDNKTEQPVVITVNDDLTLDKFKDHRIVEGDEIRCKYEVIDGKNVSKLFRKTAGC</sequence>
<comment type="caution">
    <text evidence="2">The sequence shown here is derived from an EMBL/GenBank/DDBJ whole genome shotgun (WGS) entry which is preliminary data.</text>
</comment>
<feature type="signal peptide" evidence="1">
    <location>
        <begin position="1"/>
        <end position="27"/>
    </location>
</feature>
<dbReference type="AlphaFoldDB" id="A0A4S1CJR8"/>